<dbReference type="Pfam" id="PF07963">
    <property type="entry name" value="N_methyl"/>
    <property type="match status" value="1"/>
</dbReference>
<keyword evidence="4" id="KW-0488">Methylation</keyword>
<dbReference type="NCBIfam" id="TIGR02532">
    <property type="entry name" value="IV_pilin_GFxxxE"/>
    <property type="match status" value="1"/>
</dbReference>
<keyword evidence="7 9" id="KW-1133">Transmembrane helix</keyword>
<evidence type="ECO:0000256" key="9">
    <source>
        <dbReference type="SAM" id="Phobius"/>
    </source>
</evidence>
<evidence type="ECO:0000256" key="4">
    <source>
        <dbReference type="ARBA" id="ARBA00022481"/>
    </source>
</evidence>
<evidence type="ECO:0000256" key="3">
    <source>
        <dbReference type="ARBA" id="ARBA00022475"/>
    </source>
</evidence>
<dbReference type="SUPFAM" id="SSF54523">
    <property type="entry name" value="Pili subunits"/>
    <property type="match status" value="1"/>
</dbReference>
<keyword evidence="6 9" id="KW-0812">Transmembrane</keyword>
<dbReference type="Proteomes" id="UP000483432">
    <property type="component" value="Unassembled WGS sequence"/>
</dbReference>
<sequence>MPMKTLIRKQSGFTLLEILVAMLILAIGLLGLAGLMTSSMRDNLSASHRTQATWMAYDMIDRMRANRVGAIAGSYATAMAAAAACSPAVPTGTVPAQDIAAWKSQLACVLPAGTGSIAVDTGTREATIVIRWDDSRGTQGTATQTFRVETQL</sequence>
<dbReference type="GO" id="GO:0005886">
    <property type="term" value="C:plasma membrane"/>
    <property type="evidence" value="ECO:0007669"/>
    <property type="project" value="UniProtKB-SubCell"/>
</dbReference>
<evidence type="ECO:0000256" key="1">
    <source>
        <dbReference type="ARBA" id="ARBA00004377"/>
    </source>
</evidence>
<name>A0A7C9KYT1_9PROT</name>
<dbReference type="InterPro" id="IPR012902">
    <property type="entry name" value="N_methyl_site"/>
</dbReference>
<dbReference type="AlphaFoldDB" id="A0A7C9KYT1"/>
<dbReference type="InterPro" id="IPR010052">
    <property type="entry name" value="T2SS_protein-GspI"/>
</dbReference>
<keyword evidence="5" id="KW-0997">Cell inner membrane</keyword>
<dbReference type="PANTHER" id="PTHR38779:SF2">
    <property type="entry name" value="TYPE II SECRETION SYSTEM PROTEIN I-RELATED"/>
    <property type="match status" value="1"/>
</dbReference>
<evidence type="ECO:0000313" key="11">
    <source>
        <dbReference type="Proteomes" id="UP000483432"/>
    </source>
</evidence>
<accession>A0A7C9KYT1</accession>
<dbReference type="PANTHER" id="PTHR38779">
    <property type="entry name" value="TYPE II SECRETION SYSTEM PROTEIN I-RELATED"/>
    <property type="match status" value="1"/>
</dbReference>
<dbReference type="InterPro" id="IPR013362">
    <property type="entry name" value="Pilus_4_PilV"/>
</dbReference>
<dbReference type="EMBL" id="JAAFGW010000147">
    <property type="protein sequence ID" value="NDP48690.1"/>
    <property type="molecule type" value="Genomic_DNA"/>
</dbReference>
<feature type="transmembrane region" description="Helical" evidence="9">
    <location>
        <begin position="12"/>
        <end position="36"/>
    </location>
</feature>
<evidence type="ECO:0000256" key="5">
    <source>
        <dbReference type="ARBA" id="ARBA00022519"/>
    </source>
</evidence>
<dbReference type="InterPro" id="IPR045584">
    <property type="entry name" value="Pilin-like"/>
</dbReference>
<keyword evidence="3" id="KW-1003">Cell membrane</keyword>
<comment type="similarity">
    <text evidence="2">Belongs to the GSP I family.</text>
</comment>
<protein>
    <submittedName>
        <fullName evidence="10">Type IV pilus modification protein PilV</fullName>
    </submittedName>
</protein>
<evidence type="ECO:0000256" key="2">
    <source>
        <dbReference type="ARBA" id="ARBA00008358"/>
    </source>
</evidence>
<evidence type="ECO:0000256" key="7">
    <source>
        <dbReference type="ARBA" id="ARBA00022989"/>
    </source>
</evidence>
<gene>
    <name evidence="10" type="primary">pilV</name>
    <name evidence="10" type="ORF">GZ085_09935</name>
</gene>
<organism evidence="10 11">
    <name type="scientific">Sulfuriferula multivorans</name>
    <dbReference type="NCBI Taxonomy" id="1559896"/>
    <lineage>
        <taxon>Bacteria</taxon>
        <taxon>Pseudomonadati</taxon>
        <taxon>Pseudomonadota</taxon>
        <taxon>Betaproteobacteria</taxon>
        <taxon>Nitrosomonadales</taxon>
        <taxon>Sulfuricellaceae</taxon>
        <taxon>Sulfuriferula</taxon>
    </lineage>
</organism>
<evidence type="ECO:0000256" key="6">
    <source>
        <dbReference type="ARBA" id="ARBA00022692"/>
    </source>
</evidence>
<comment type="caution">
    <text evidence="10">The sequence shown here is derived from an EMBL/GenBank/DDBJ whole genome shotgun (WGS) entry which is preliminary data.</text>
</comment>
<reference evidence="10 11" key="1">
    <citation type="submission" date="2019-09" db="EMBL/GenBank/DDBJ databases">
        <title>H2 Metabolism Revealed by Metagenomic Analysis in Subglacial Sediment of East Antarctica.</title>
        <authorList>
            <person name="Yang Z."/>
            <person name="Zhang Y."/>
            <person name="Lv Y."/>
            <person name="Yan W."/>
            <person name="Xiao X."/>
            <person name="Sun B."/>
            <person name="Ma H."/>
        </authorList>
    </citation>
    <scope>NUCLEOTIDE SEQUENCE [LARGE SCALE GENOMIC DNA]</scope>
    <source>
        <strain evidence="10">Bin2_2</strain>
    </source>
</reference>
<dbReference type="GO" id="GO:0015627">
    <property type="term" value="C:type II protein secretion system complex"/>
    <property type="evidence" value="ECO:0007669"/>
    <property type="project" value="InterPro"/>
</dbReference>
<evidence type="ECO:0000256" key="8">
    <source>
        <dbReference type="ARBA" id="ARBA00023136"/>
    </source>
</evidence>
<evidence type="ECO:0000313" key="10">
    <source>
        <dbReference type="EMBL" id="NDP48690.1"/>
    </source>
</evidence>
<proteinExistence type="inferred from homology"/>
<dbReference type="GO" id="GO:0015628">
    <property type="term" value="P:protein secretion by the type II secretion system"/>
    <property type="evidence" value="ECO:0007669"/>
    <property type="project" value="InterPro"/>
</dbReference>
<dbReference type="NCBIfam" id="TIGR02523">
    <property type="entry name" value="type_IV_pilV"/>
    <property type="match status" value="1"/>
</dbReference>
<comment type="subcellular location">
    <subcellularLocation>
        <location evidence="1">Cell inner membrane</location>
        <topology evidence="1">Single-pass membrane protein</topology>
    </subcellularLocation>
</comment>
<keyword evidence="8 9" id="KW-0472">Membrane</keyword>